<gene>
    <name evidence="2" type="ORF">T190115A13A_160016</name>
</gene>
<evidence type="ECO:0000313" key="3">
    <source>
        <dbReference type="Proteomes" id="UP001497602"/>
    </source>
</evidence>
<evidence type="ECO:0000259" key="1">
    <source>
        <dbReference type="Pfam" id="PF05257"/>
    </source>
</evidence>
<dbReference type="InterPro" id="IPR007921">
    <property type="entry name" value="CHAP_dom"/>
</dbReference>
<organism evidence="2 3">
    <name type="scientific">Tenacibaculum vairaonense</name>
    <dbReference type="NCBI Taxonomy" id="3137860"/>
    <lineage>
        <taxon>Bacteria</taxon>
        <taxon>Pseudomonadati</taxon>
        <taxon>Bacteroidota</taxon>
        <taxon>Flavobacteriia</taxon>
        <taxon>Flavobacteriales</taxon>
        <taxon>Flavobacteriaceae</taxon>
        <taxon>Tenacibaculum</taxon>
    </lineage>
</organism>
<dbReference type="SUPFAM" id="SSF54001">
    <property type="entry name" value="Cysteine proteinases"/>
    <property type="match status" value="1"/>
</dbReference>
<reference evidence="2 3" key="1">
    <citation type="submission" date="2024-05" db="EMBL/GenBank/DDBJ databases">
        <authorList>
            <person name="Duchaud E."/>
        </authorList>
    </citation>
    <scope>NUCLEOTIDE SEQUENCE [LARGE SCALE GENOMIC DNA]</scope>
    <source>
        <strain evidence="2">Ena-SAMPLE-TAB-13-05-2024-13:56:06:370-140305</strain>
    </source>
</reference>
<dbReference type="Proteomes" id="UP001497602">
    <property type="component" value="Unassembled WGS sequence"/>
</dbReference>
<evidence type="ECO:0000313" key="2">
    <source>
        <dbReference type="EMBL" id="CAL2105483.1"/>
    </source>
</evidence>
<dbReference type="Pfam" id="PF05257">
    <property type="entry name" value="CHAP"/>
    <property type="match status" value="1"/>
</dbReference>
<dbReference type="InterPro" id="IPR013423">
    <property type="entry name" value="CHP02594"/>
</dbReference>
<sequence length="140" mass="15830">MNNRLLKIALSQYGVEEIKGKKDNPQIVKYFTEIGFNGEKLKDETAWCSAFANWVAKKAGKVISGKLNARSWLKVGAIVNNPIIGDVVILWRESPKSWKGHVGFFIKETSRYVYLLGGNQGNKVSIAKYPKNRVLGYRRL</sequence>
<keyword evidence="3" id="KW-1185">Reference proteome</keyword>
<dbReference type="EMBL" id="CAXJRC010000007">
    <property type="protein sequence ID" value="CAL2105483.1"/>
    <property type="molecule type" value="Genomic_DNA"/>
</dbReference>
<protein>
    <recommendedName>
        <fullName evidence="1">Peptidase C51 domain-containing protein</fullName>
    </recommendedName>
</protein>
<dbReference type="NCBIfam" id="TIGR02594">
    <property type="entry name" value="TIGR02594 family protein"/>
    <property type="match status" value="1"/>
</dbReference>
<dbReference type="InterPro" id="IPR038765">
    <property type="entry name" value="Papain-like_cys_pep_sf"/>
</dbReference>
<dbReference type="RefSeq" id="WP_348737309.1">
    <property type="nucleotide sequence ID" value="NZ_CAXJRC010000007.1"/>
</dbReference>
<feature type="domain" description="Peptidase C51" evidence="1">
    <location>
        <begin position="43"/>
        <end position="119"/>
    </location>
</feature>
<accession>A0ABM9PIN4</accession>
<name>A0ABM9PIN4_9FLAO</name>
<comment type="caution">
    <text evidence="2">The sequence shown here is derived from an EMBL/GenBank/DDBJ whole genome shotgun (WGS) entry which is preliminary data.</text>
</comment>
<proteinExistence type="predicted"/>